<keyword evidence="10" id="KW-1185">Reference proteome</keyword>
<evidence type="ECO:0000256" key="3">
    <source>
        <dbReference type="ARBA" id="ARBA00022475"/>
    </source>
</evidence>
<dbReference type="RefSeq" id="WP_012562883.1">
    <property type="nucleotide sequence ID" value="NC_011386.1"/>
</dbReference>
<dbReference type="InterPro" id="IPR007890">
    <property type="entry name" value="CHASE2"/>
</dbReference>
<gene>
    <name evidence="9" type="primary">cya</name>
    <name evidence="9" type="ordered locus">OCA5_c22810</name>
</gene>
<dbReference type="PROSITE" id="PS50125">
    <property type="entry name" value="GUANYLATE_CYCLASE_2"/>
    <property type="match status" value="1"/>
</dbReference>
<evidence type="ECO:0000256" key="7">
    <source>
        <dbReference type="SAM" id="Phobius"/>
    </source>
</evidence>
<dbReference type="InterPro" id="IPR029787">
    <property type="entry name" value="Nucleotide_cyclase"/>
</dbReference>
<comment type="similarity">
    <text evidence="2">Belongs to the adenylyl cyclase class-3 family.</text>
</comment>
<dbReference type="EMBL" id="CP002826">
    <property type="protein sequence ID" value="AEI06982.1"/>
    <property type="molecule type" value="Genomic_DNA"/>
</dbReference>
<evidence type="ECO:0000256" key="4">
    <source>
        <dbReference type="ARBA" id="ARBA00022692"/>
    </source>
</evidence>
<evidence type="ECO:0000313" key="9">
    <source>
        <dbReference type="EMBL" id="AEI06982.1"/>
    </source>
</evidence>
<dbReference type="SMART" id="SM01080">
    <property type="entry name" value="CHASE2"/>
    <property type="match status" value="1"/>
</dbReference>
<proteinExistence type="inferred from homology"/>
<evidence type="ECO:0000256" key="2">
    <source>
        <dbReference type="ARBA" id="ARBA00005381"/>
    </source>
</evidence>
<dbReference type="InterPro" id="IPR001054">
    <property type="entry name" value="A/G_cyclase"/>
</dbReference>
<organism evidence="9 10">
    <name type="scientific">Afipia carboxidovorans (strain ATCC 49405 / DSM 1227 / KCTC 32145 / OM5)</name>
    <name type="common">Oligotropha carboxidovorans</name>
    <dbReference type="NCBI Taxonomy" id="504832"/>
    <lineage>
        <taxon>Bacteria</taxon>
        <taxon>Pseudomonadati</taxon>
        <taxon>Pseudomonadota</taxon>
        <taxon>Alphaproteobacteria</taxon>
        <taxon>Hyphomicrobiales</taxon>
        <taxon>Nitrobacteraceae</taxon>
        <taxon>Afipia</taxon>
    </lineage>
</organism>
<evidence type="ECO:0000259" key="8">
    <source>
        <dbReference type="PROSITE" id="PS50125"/>
    </source>
</evidence>
<name>B6JF40_AFIC5</name>
<sequence>MKRILRLARSFGLFRCLCLGLLVFLLAVRLGDSRVLDELRLRVFDMYQVLQPRPAGEKPVRIVDIDEKSLSELGQWPWPRTYLADLVTRLTDLGAAVVAFDVIFPEADRLSPVAALKTFRSLDEVTREKLSELPDNDRVFAEAVHKSRAVVGESALSTAVSSETSDTTIGIATFGDPKPFLLSYPGLLRNIPILEQAAAGRGVFTIQNERDGIVRRVPLVMEAQGQIRPSLAFEMLRVATGASTILIRASEAGIDSVAIPGFRIATDKNGQFWVRFGRHDPSLYISAADVLRGRVDQAALKDKLVIIGTSSVGLLDIKTTPIDAAMPGVEVHAQILESMLNGEILARPDYALALELIATAVIGILIIMLAPVLSPLVMVGLGAAVLVLLVGSSWLFYTRQGLLIDFTFPLVSSALIYMTLTFANYFKERSQRRRIRSAFGQYLAPALVEELARSPERLVLGGEQRTMTVMFSDVRDFTTIAESYKNDPQGLTRLMNRFLTPLTNTIIAHKGTIDKYMGDAIMAFWNAPLHDDAHEINACAAGLDMLACLKVVNRERKAEAAASGAPYVPIRIGIGLNTGTCVVGNIGSELRFDYSVLGDSVNLASRIEGQCKTYGLPMVIGSRTARAVEGAFAIVEIDVIAVKGKAEPETIYAVLGREKTERYDKAHDSIAAMLRCYRARDWDGALVALEAGRGADSDGVFSEFYRVYEKRILAFRDDPPPEGWNGVFVLETK</sequence>
<dbReference type="STRING" id="504832.OCA5_c22810"/>
<dbReference type="GO" id="GO:0004016">
    <property type="term" value="F:adenylate cyclase activity"/>
    <property type="evidence" value="ECO:0007669"/>
    <property type="project" value="UniProtKB-EC"/>
</dbReference>
<evidence type="ECO:0000256" key="1">
    <source>
        <dbReference type="ARBA" id="ARBA00004196"/>
    </source>
</evidence>
<dbReference type="EC" id="4.6.1.1" evidence="9"/>
<dbReference type="PANTHER" id="PTHR43081">
    <property type="entry name" value="ADENYLATE CYCLASE, TERMINAL-DIFFERENTIATION SPECIFIC-RELATED"/>
    <property type="match status" value="1"/>
</dbReference>
<dbReference type="GO" id="GO:0006171">
    <property type="term" value="P:cAMP biosynthetic process"/>
    <property type="evidence" value="ECO:0007669"/>
    <property type="project" value="TreeGrafter"/>
</dbReference>
<evidence type="ECO:0000256" key="5">
    <source>
        <dbReference type="ARBA" id="ARBA00022989"/>
    </source>
</evidence>
<feature type="domain" description="Guanylate cyclase" evidence="8">
    <location>
        <begin position="468"/>
        <end position="608"/>
    </location>
</feature>
<dbReference type="CDD" id="cd07302">
    <property type="entry name" value="CHD"/>
    <property type="match status" value="1"/>
</dbReference>
<dbReference type="HOGENOM" id="CLU_000445_85_1_5"/>
<feature type="transmembrane region" description="Helical" evidence="7">
    <location>
        <begin position="403"/>
        <end position="426"/>
    </location>
</feature>
<dbReference type="SUPFAM" id="SSF55073">
    <property type="entry name" value="Nucleotide cyclase"/>
    <property type="match status" value="1"/>
</dbReference>
<evidence type="ECO:0000256" key="6">
    <source>
        <dbReference type="ARBA" id="ARBA00023136"/>
    </source>
</evidence>
<feature type="transmembrane region" description="Helical" evidence="7">
    <location>
        <begin position="376"/>
        <end position="397"/>
    </location>
</feature>
<dbReference type="PATRIC" id="fig|504832.7.peg.2406"/>
<dbReference type="Proteomes" id="UP000007730">
    <property type="component" value="Chromosome"/>
</dbReference>
<dbReference type="KEGG" id="ocg:OCA5_c22810"/>
<dbReference type="eggNOG" id="COG4252">
    <property type="taxonomic scope" value="Bacteria"/>
</dbReference>
<feature type="transmembrane region" description="Helical" evidence="7">
    <location>
        <begin position="350"/>
        <end position="369"/>
    </location>
</feature>
<dbReference type="PANTHER" id="PTHR43081:SF1">
    <property type="entry name" value="ADENYLATE CYCLASE, TERMINAL-DIFFERENTIATION SPECIFIC"/>
    <property type="match status" value="1"/>
</dbReference>
<dbReference type="Pfam" id="PF05226">
    <property type="entry name" value="CHASE2"/>
    <property type="match status" value="1"/>
</dbReference>
<keyword evidence="3" id="KW-1003">Cell membrane</keyword>
<dbReference type="InterPro" id="IPR050697">
    <property type="entry name" value="Adenylyl/Guanylyl_Cyclase_3/4"/>
</dbReference>
<dbReference type="KEGG" id="oca:OCAR_5727"/>
<keyword evidence="4 7" id="KW-0812">Transmembrane</keyword>
<keyword evidence="5 7" id="KW-1133">Transmembrane helix</keyword>
<comment type="subcellular location">
    <subcellularLocation>
        <location evidence="1">Cell envelope</location>
    </subcellularLocation>
</comment>
<evidence type="ECO:0000313" key="10">
    <source>
        <dbReference type="Proteomes" id="UP000007730"/>
    </source>
</evidence>
<dbReference type="GO" id="GO:0035556">
    <property type="term" value="P:intracellular signal transduction"/>
    <property type="evidence" value="ECO:0007669"/>
    <property type="project" value="InterPro"/>
</dbReference>
<dbReference type="AlphaFoldDB" id="B6JF40"/>
<accession>B6JF40</accession>
<dbReference type="OrthoDB" id="9789782at2"/>
<reference evidence="9 10" key="1">
    <citation type="journal article" date="2011" name="J. Bacteriol.">
        <title>Complete genome sequences of the chemolithoautotrophic Oligotropha carboxidovorans strains OM4 and OM5.</title>
        <authorList>
            <person name="Volland S."/>
            <person name="Rachinger M."/>
            <person name="Strittmatter A."/>
            <person name="Daniel R."/>
            <person name="Gottschalk G."/>
            <person name="Meyer O."/>
        </authorList>
    </citation>
    <scope>NUCLEOTIDE SEQUENCE [LARGE SCALE GENOMIC DNA]</scope>
    <source>
        <strain evidence="10">ATCC 49405 / DSM 1227 / KCTC 32145 / OM5</strain>
    </source>
</reference>
<dbReference type="GO" id="GO:0030313">
    <property type="term" value="C:cell envelope"/>
    <property type="evidence" value="ECO:0007669"/>
    <property type="project" value="UniProtKB-SubCell"/>
</dbReference>
<protein>
    <submittedName>
        <fullName evidence="9">Adenylate/guanylate cyclase Cya</fullName>
        <ecNumber evidence="9">4.6.1.1</ecNumber>
    </submittedName>
</protein>
<dbReference type="Gene3D" id="3.30.70.1230">
    <property type="entry name" value="Nucleotide cyclase"/>
    <property type="match status" value="1"/>
</dbReference>
<dbReference type="Pfam" id="PF00211">
    <property type="entry name" value="Guanylate_cyc"/>
    <property type="match status" value="1"/>
</dbReference>
<dbReference type="eggNOG" id="COG2114">
    <property type="taxonomic scope" value="Bacteria"/>
</dbReference>
<dbReference type="SMART" id="SM00044">
    <property type="entry name" value="CYCc"/>
    <property type="match status" value="1"/>
</dbReference>
<keyword evidence="9" id="KW-0456">Lyase</keyword>
<dbReference type="FunFam" id="3.30.70.1230:FF:000016">
    <property type="entry name" value="Adenylate/guanylate cyclase domain-containing protein"/>
    <property type="match status" value="1"/>
</dbReference>
<keyword evidence="6 7" id="KW-0472">Membrane</keyword>